<evidence type="ECO:0000313" key="2">
    <source>
        <dbReference type="Proteomes" id="UP001372834"/>
    </source>
</evidence>
<organism evidence="1 2">
    <name type="scientific">Polyplax serrata</name>
    <name type="common">Common mouse louse</name>
    <dbReference type="NCBI Taxonomy" id="468196"/>
    <lineage>
        <taxon>Eukaryota</taxon>
        <taxon>Metazoa</taxon>
        <taxon>Ecdysozoa</taxon>
        <taxon>Arthropoda</taxon>
        <taxon>Hexapoda</taxon>
        <taxon>Insecta</taxon>
        <taxon>Pterygota</taxon>
        <taxon>Neoptera</taxon>
        <taxon>Paraneoptera</taxon>
        <taxon>Psocodea</taxon>
        <taxon>Troctomorpha</taxon>
        <taxon>Phthiraptera</taxon>
        <taxon>Anoplura</taxon>
        <taxon>Polyplacidae</taxon>
        <taxon>Polyplax</taxon>
    </lineage>
</organism>
<proteinExistence type="predicted"/>
<comment type="caution">
    <text evidence="1">The sequence shown here is derived from an EMBL/GenBank/DDBJ whole genome shotgun (WGS) entry which is preliminary data.</text>
</comment>
<reference evidence="1 2" key="1">
    <citation type="submission" date="2023-10" db="EMBL/GenBank/DDBJ databases">
        <title>Genomes of two closely related lineages of the louse Polyplax serrata with different host specificities.</title>
        <authorList>
            <person name="Martinu J."/>
            <person name="Tarabai H."/>
            <person name="Stefka J."/>
            <person name="Hypsa V."/>
        </authorList>
    </citation>
    <scope>NUCLEOTIDE SEQUENCE [LARGE SCALE GENOMIC DNA]</scope>
    <source>
        <strain evidence="1">HR10_N</strain>
    </source>
</reference>
<dbReference type="AlphaFoldDB" id="A0AAN8S2V4"/>
<accession>A0AAN8S2V4</accession>
<protein>
    <submittedName>
        <fullName evidence="1">Uncharacterized protein</fullName>
    </submittedName>
</protein>
<gene>
    <name evidence="1" type="ORF">RUM43_005396</name>
</gene>
<sequence length="93" mass="11086">MRTKWMDSQTRTRDGPIDGDVIDPCALRSIGVASTLTHHLVDRDDRDDQVRLSAPVMTTQDEEDVHYQWIAFRQSWVKAERRRWRRCWRKTSS</sequence>
<evidence type="ECO:0000313" key="1">
    <source>
        <dbReference type="EMBL" id="KAK6625105.1"/>
    </source>
</evidence>
<name>A0AAN8S2V4_POLSC</name>
<dbReference type="Proteomes" id="UP001372834">
    <property type="component" value="Unassembled WGS sequence"/>
</dbReference>
<dbReference type="EMBL" id="JAWJWE010000037">
    <property type="protein sequence ID" value="KAK6625105.1"/>
    <property type="molecule type" value="Genomic_DNA"/>
</dbReference>